<dbReference type="EMBL" id="PYLO01000007">
    <property type="protein sequence ID" value="PST35712.1"/>
    <property type="molecule type" value="Genomic_DNA"/>
</dbReference>
<protein>
    <submittedName>
        <fullName evidence="1">Uncharacterized protein</fullName>
    </submittedName>
</protein>
<comment type="caution">
    <text evidence="1">The sequence shown here is derived from an EMBL/GenBank/DDBJ whole genome shotgun (WGS) entry which is preliminary data.</text>
</comment>
<accession>A0A2T3FKC4</accession>
<name>A0A2T3FKC4_9CLOT</name>
<dbReference type="RefSeq" id="WP_107001823.1">
    <property type="nucleotide sequence ID" value="NZ_JAQDZI010000009.1"/>
</dbReference>
<keyword evidence="2" id="KW-1185">Reference proteome</keyword>
<gene>
    <name evidence="1" type="ORF">C7U56_14540</name>
</gene>
<evidence type="ECO:0000313" key="2">
    <source>
        <dbReference type="Proteomes" id="UP000241048"/>
    </source>
</evidence>
<sequence>MKKGTYARARRDHKDTLFRMIFSMRESLRSLYNAVNHSNYADPAELERVAVHLREGKTLTESRKLAAAEVGQ</sequence>
<reference evidence="1 2" key="1">
    <citation type="submission" date="2018-03" db="EMBL/GenBank/DDBJ databases">
        <title>Lachnoclostridium SNUG30386 gen.nov., sp.nov., isolated from human faeces.</title>
        <authorList>
            <person name="Seo B."/>
            <person name="Jeon K."/>
            <person name="Ko G."/>
        </authorList>
    </citation>
    <scope>NUCLEOTIDE SEQUENCE [LARGE SCALE GENOMIC DNA]</scope>
    <source>
        <strain evidence="1 2">SNUG30386</strain>
    </source>
</reference>
<evidence type="ECO:0000313" key="1">
    <source>
        <dbReference type="EMBL" id="PST35712.1"/>
    </source>
</evidence>
<organism evidence="1 2">
    <name type="scientific">Clostridium fessum</name>
    <dbReference type="NCBI Taxonomy" id="2126740"/>
    <lineage>
        <taxon>Bacteria</taxon>
        <taxon>Bacillati</taxon>
        <taxon>Bacillota</taxon>
        <taxon>Clostridia</taxon>
        <taxon>Eubacteriales</taxon>
        <taxon>Clostridiaceae</taxon>
        <taxon>Clostridium</taxon>
    </lineage>
</organism>
<dbReference type="AlphaFoldDB" id="A0A2T3FKC4"/>
<proteinExistence type="predicted"/>
<dbReference type="Proteomes" id="UP000241048">
    <property type="component" value="Unassembled WGS sequence"/>
</dbReference>